<dbReference type="Proteomes" id="UP000010797">
    <property type="component" value="Chromosome"/>
</dbReference>
<comment type="function">
    <text evidence="1">Site-specific tyrosine recombinase, which acts by catalyzing the cutting and rejoining of the recombining DNA molecules.</text>
</comment>
<dbReference type="PROSITE" id="PS51898">
    <property type="entry name" value="TYR_RECOMBINASE"/>
    <property type="match status" value="1"/>
</dbReference>
<evidence type="ECO:0000313" key="10">
    <source>
        <dbReference type="Proteomes" id="UP000010797"/>
    </source>
</evidence>
<dbReference type="eggNOG" id="COG0582">
    <property type="taxonomic scope" value="Bacteria"/>
</dbReference>
<evidence type="ECO:0000256" key="5">
    <source>
        <dbReference type="ARBA" id="ARBA00023172"/>
    </source>
</evidence>
<dbReference type="PROSITE" id="PS51900">
    <property type="entry name" value="CB"/>
    <property type="match status" value="1"/>
</dbReference>
<dbReference type="CDD" id="cd01189">
    <property type="entry name" value="INT_ICEBs1_C_like"/>
    <property type="match status" value="1"/>
</dbReference>
<keyword evidence="4 6" id="KW-0238">DNA-binding</keyword>
<keyword evidence="5" id="KW-0233">DNA recombination</keyword>
<dbReference type="InterPro" id="IPR013762">
    <property type="entry name" value="Integrase-like_cat_sf"/>
</dbReference>
<dbReference type="InterPro" id="IPR002104">
    <property type="entry name" value="Integrase_catalytic"/>
</dbReference>
<dbReference type="OrthoDB" id="9769726at2"/>
<feature type="domain" description="Core-binding (CB)" evidence="8">
    <location>
        <begin position="64"/>
        <end position="145"/>
    </location>
</feature>
<evidence type="ECO:0000259" key="8">
    <source>
        <dbReference type="PROSITE" id="PS51900"/>
    </source>
</evidence>
<dbReference type="GO" id="GO:0003677">
    <property type="term" value="F:DNA binding"/>
    <property type="evidence" value="ECO:0007669"/>
    <property type="project" value="UniProtKB-UniRule"/>
</dbReference>
<organism evidence="9 10">
    <name type="scientific">Desulfitobacterium dichloroeliminans (strain LMG P-21439 / DCA1)</name>
    <dbReference type="NCBI Taxonomy" id="871963"/>
    <lineage>
        <taxon>Bacteria</taxon>
        <taxon>Bacillati</taxon>
        <taxon>Bacillota</taxon>
        <taxon>Clostridia</taxon>
        <taxon>Eubacteriales</taxon>
        <taxon>Desulfitobacteriaceae</taxon>
        <taxon>Desulfitobacterium</taxon>
    </lineage>
</organism>
<dbReference type="PANTHER" id="PTHR30349:SF41">
    <property type="entry name" value="INTEGRASE_RECOMBINASE PROTEIN MJ0367-RELATED"/>
    <property type="match status" value="1"/>
</dbReference>
<dbReference type="Pfam" id="PF14659">
    <property type="entry name" value="Phage_int_SAM_3"/>
    <property type="match status" value="1"/>
</dbReference>
<dbReference type="InterPro" id="IPR044068">
    <property type="entry name" value="CB"/>
</dbReference>
<dbReference type="SUPFAM" id="SSF56349">
    <property type="entry name" value="DNA breaking-rejoining enzymes"/>
    <property type="match status" value="1"/>
</dbReference>
<evidence type="ECO:0000256" key="6">
    <source>
        <dbReference type="PROSITE-ProRule" id="PRU01248"/>
    </source>
</evidence>
<evidence type="ECO:0000256" key="3">
    <source>
        <dbReference type="ARBA" id="ARBA00022908"/>
    </source>
</evidence>
<dbReference type="PANTHER" id="PTHR30349">
    <property type="entry name" value="PHAGE INTEGRASE-RELATED"/>
    <property type="match status" value="1"/>
</dbReference>
<name>L0F436_DESDL</name>
<dbReference type="HOGENOM" id="CLU_027562_17_1_9"/>
<dbReference type="KEGG" id="ddl:Desdi_0133"/>
<reference evidence="10" key="1">
    <citation type="submission" date="2012-02" db="EMBL/GenBank/DDBJ databases">
        <title>Complete sequence of Desulfitobacterium dichloroeliminans LMG P-21439.</title>
        <authorList>
            <person name="Lucas S."/>
            <person name="Han J."/>
            <person name="Lapidus A."/>
            <person name="Cheng J.-F."/>
            <person name="Goodwin L."/>
            <person name="Pitluck S."/>
            <person name="Peters L."/>
            <person name="Ovchinnikova G."/>
            <person name="Teshima H."/>
            <person name="Detter J.C."/>
            <person name="Han C."/>
            <person name="Tapia R."/>
            <person name="Land M."/>
            <person name="Hauser L."/>
            <person name="Kyrpides N."/>
            <person name="Ivanova N."/>
            <person name="Pagani I."/>
            <person name="Kruse T."/>
            <person name="de Vos W.M."/>
            <person name="Boon N."/>
            <person name="Smidt H."/>
            <person name="Woyke T."/>
        </authorList>
    </citation>
    <scope>NUCLEOTIDE SEQUENCE [LARGE SCALE GENOMIC DNA]</scope>
    <source>
        <strain evidence="10">LMG P-21439 / DCA1</strain>
    </source>
</reference>
<dbReference type="Gene3D" id="1.10.443.10">
    <property type="entry name" value="Intergrase catalytic core"/>
    <property type="match status" value="1"/>
</dbReference>
<keyword evidence="10" id="KW-1185">Reference proteome</keyword>
<dbReference type="InterPro" id="IPR004107">
    <property type="entry name" value="Integrase_SAM-like_N"/>
</dbReference>
<dbReference type="InterPro" id="IPR050090">
    <property type="entry name" value="Tyrosine_recombinase_XerCD"/>
</dbReference>
<dbReference type="InterPro" id="IPR011010">
    <property type="entry name" value="DNA_brk_join_enz"/>
</dbReference>
<comment type="similarity">
    <text evidence="2">Belongs to the 'phage' integrase family.</text>
</comment>
<evidence type="ECO:0000259" key="7">
    <source>
        <dbReference type="PROSITE" id="PS51898"/>
    </source>
</evidence>
<feature type="domain" description="Tyr recombinase" evidence="7">
    <location>
        <begin position="166"/>
        <end position="357"/>
    </location>
</feature>
<evidence type="ECO:0000256" key="4">
    <source>
        <dbReference type="ARBA" id="ARBA00023125"/>
    </source>
</evidence>
<proteinExistence type="inferred from homology"/>
<gene>
    <name evidence="9" type="ordered locus">Desdi_0133</name>
</gene>
<dbReference type="GO" id="GO:0015074">
    <property type="term" value="P:DNA integration"/>
    <property type="evidence" value="ECO:0007669"/>
    <property type="project" value="UniProtKB-KW"/>
</dbReference>
<dbReference type="InterPro" id="IPR010998">
    <property type="entry name" value="Integrase_recombinase_N"/>
</dbReference>
<dbReference type="EMBL" id="CP003344">
    <property type="protein sequence ID" value="AGA67693.1"/>
    <property type="molecule type" value="Genomic_DNA"/>
</dbReference>
<protein>
    <submittedName>
        <fullName evidence="9">Site-specific recombinase XerD</fullName>
    </submittedName>
</protein>
<evidence type="ECO:0000256" key="2">
    <source>
        <dbReference type="ARBA" id="ARBA00008857"/>
    </source>
</evidence>
<sequence length="357" mass="41219">MPTIRQRGKNKYQIEFFLTVRKDGGNKKVRHYETFHGTEAKAREYSYKRQAELKSKNLPNSCGMTMGELFQRFLQYKKTRIERSTYEKYESHIRKLTELLGHLFIASLDSLQIEEKLLLLDQGNLSARTIKNYYTTLRTITKWGLKKKYLAEDVMDGLEPPMVRHKKRDILNPEELKLFIETAKNYKLYLPLKILAITGMRVGEVMGLKWKSVSFEDSQIKIVEAVSSNSGYLKDTKTQGSKRELRLDTETMAELKEHKLAMAKCNRAKDDDFVFQRETSNDFLGYQNIFRTKNRILKRAGLRNIRIHDLRHGVGSILLDKGASITTVAEQLGQVPATTAGNYSHSLKKGQSILDVL</sequence>
<keyword evidence="3" id="KW-0229">DNA integration</keyword>
<dbReference type="Pfam" id="PF00589">
    <property type="entry name" value="Phage_integrase"/>
    <property type="match status" value="1"/>
</dbReference>
<dbReference type="STRING" id="871963.Desdi_0133"/>
<dbReference type="GO" id="GO:0006310">
    <property type="term" value="P:DNA recombination"/>
    <property type="evidence" value="ECO:0007669"/>
    <property type="project" value="UniProtKB-KW"/>
</dbReference>
<dbReference type="AlphaFoldDB" id="L0F436"/>
<evidence type="ECO:0000313" key="9">
    <source>
        <dbReference type="EMBL" id="AGA67693.1"/>
    </source>
</evidence>
<dbReference type="Gene3D" id="1.10.150.130">
    <property type="match status" value="1"/>
</dbReference>
<evidence type="ECO:0000256" key="1">
    <source>
        <dbReference type="ARBA" id="ARBA00003283"/>
    </source>
</evidence>
<accession>L0F436</accession>